<evidence type="ECO:0000313" key="3">
    <source>
        <dbReference type="Proteomes" id="UP000281406"/>
    </source>
</evidence>
<dbReference type="Proteomes" id="UP000281406">
    <property type="component" value="Unassembled WGS sequence"/>
</dbReference>
<feature type="region of interest" description="Disordered" evidence="1">
    <location>
        <begin position="1"/>
        <end position="31"/>
    </location>
</feature>
<evidence type="ECO:0000256" key="1">
    <source>
        <dbReference type="SAM" id="MobiDB-lite"/>
    </source>
</evidence>
<protein>
    <submittedName>
        <fullName evidence="2">Uncharacterized protein</fullName>
    </submittedName>
</protein>
<dbReference type="EMBL" id="RJVU01064619">
    <property type="protein sequence ID" value="ROJ13899.1"/>
    <property type="molecule type" value="Genomic_DNA"/>
</dbReference>
<name>A0A3N0XQ69_ANAGA</name>
<evidence type="ECO:0000313" key="2">
    <source>
        <dbReference type="EMBL" id="ROJ13899.1"/>
    </source>
</evidence>
<gene>
    <name evidence="2" type="ORF">DPX16_19774</name>
</gene>
<organism evidence="2 3">
    <name type="scientific">Anabarilius grahami</name>
    <name type="common">Kanglang fish</name>
    <name type="synonym">Barilius grahami</name>
    <dbReference type="NCBI Taxonomy" id="495550"/>
    <lineage>
        <taxon>Eukaryota</taxon>
        <taxon>Metazoa</taxon>
        <taxon>Chordata</taxon>
        <taxon>Craniata</taxon>
        <taxon>Vertebrata</taxon>
        <taxon>Euteleostomi</taxon>
        <taxon>Actinopterygii</taxon>
        <taxon>Neopterygii</taxon>
        <taxon>Teleostei</taxon>
        <taxon>Ostariophysi</taxon>
        <taxon>Cypriniformes</taxon>
        <taxon>Xenocyprididae</taxon>
        <taxon>Xenocypridinae</taxon>
        <taxon>Xenocypridinae incertae sedis</taxon>
        <taxon>Anabarilius</taxon>
    </lineage>
</organism>
<proteinExistence type="predicted"/>
<reference evidence="2 3" key="1">
    <citation type="submission" date="2018-10" db="EMBL/GenBank/DDBJ databases">
        <title>Genome assembly for a Yunnan-Guizhou Plateau 3E fish, Anabarilius grahami (Regan), and its evolutionary and genetic applications.</title>
        <authorList>
            <person name="Jiang W."/>
        </authorList>
    </citation>
    <scope>NUCLEOTIDE SEQUENCE [LARGE SCALE GENOMIC DNA]</scope>
    <source>
        <strain evidence="2">AG-KIZ</strain>
        <tissue evidence="2">Muscle</tissue>
    </source>
</reference>
<sequence>MSEPMTARLGCTAYGDRAREPSRRNGRGNRGYVSNRVVPFRYFTRTAYGGTNSTTPCHGWVTTGLDRTPRGDQLSSKKAEAAITLTGSGSGSGRRRLVDGVQAAVGEGEVLRVRRFSRSAAGPLRRRQSFFPGGKLLSRRAGFGEDQRREDESSLKEKGLSNLWRIAHLYRALPRPFRRESSRALSS</sequence>
<comment type="caution">
    <text evidence="2">The sequence shown here is derived from an EMBL/GenBank/DDBJ whole genome shotgun (WGS) entry which is preliminary data.</text>
</comment>
<dbReference type="AlphaFoldDB" id="A0A3N0XQ69"/>
<accession>A0A3N0XQ69</accession>
<keyword evidence="3" id="KW-1185">Reference proteome</keyword>